<sequence>MPCTLKSVTTIDDLASLPSRSLAATLAPVPGICEVISDVVWEGLKKLLPAANQPASLSIAEVLPDDRRQLLNITRWRHDSSHQRRHTPDATTNDISATTETKLHHEKPTSGRQRIIDPSAITAVKPTTFTVDAPTDNWGCASSARTTRAQADVTEDKAAKKETDKAPEANEIKMEDVATPKSNGSSDQAAASEGRRRGSRQNGESGEAQRTPRTPKKRKPRRDQNGHSQSEPESTDREGGSRPPGGQRRQRDRSDGRPRVDMDESIPESHRYVWADDVYKRSLYVGNMSAHVTKDEVRALSEAIRSVRFVNRRSAFLDFESPEVASAQMEVLRAMELKGQLLQVEPSRPRGATTAKSDRMLYVRGIPDEQGMDKLGPLFPSALLIDRREGKVLLRFKDHESAIAAINEAIAQGADDCKFSFAAARPRWNRRNTPRPMYRRPGAKFIKQETRQD</sequence>
<evidence type="ECO:0000313" key="1">
    <source>
        <dbReference type="EMBL" id="KAG0423499.1"/>
    </source>
</evidence>
<comment type="caution">
    <text evidence="1">The sequence shown here is derived from an EMBL/GenBank/DDBJ whole genome shotgun (WGS) entry which is preliminary data.</text>
</comment>
<reference evidence="1 2" key="1">
    <citation type="journal article" date="2020" name="Cell">
        <title>Large-Scale Comparative Analyses of Tick Genomes Elucidate Their Genetic Diversity and Vector Capacities.</title>
        <authorList>
            <consortium name="Tick Genome and Microbiome Consortium (TIGMIC)"/>
            <person name="Jia N."/>
            <person name="Wang J."/>
            <person name="Shi W."/>
            <person name="Du L."/>
            <person name="Sun Y."/>
            <person name="Zhan W."/>
            <person name="Jiang J.F."/>
            <person name="Wang Q."/>
            <person name="Zhang B."/>
            <person name="Ji P."/>
            <person name="Bell-Sakyi L."/>
            <person name="Cui X.M."/>
            <person name="Yuan T.T."/>
            <person name="Jiang B.G."/>
            <person name="Yang W.F."/>
            <person name="Lam T.T."/>
            <person name="Chang Q.C."/>
            <person name="Ding S.J."/>
            <person name="Wang X.J."/>
            <person name="Zhu J.G."/>
            <person name="Ruan X.D."/>
            <person name="Zhao L."/>
            <person name="Wei J.T."/>
            <person name="Ye R.Z."/>
            <person name="Que T.C."/>
            <person name="Du C.H."/>
            <person name="Zhou Y.H."/>
            <person name="Cheng J.X."/>
            <person name="Dai P.F."/>
            <person name="Guo W.B."/>
            <person name="Han X.H."/>
            <person name="Huang E.J."/>
            <person name="Li L.F."/>
            <person name="Wei W."/>
            <person name="Gao Y.C."/>
            <person name="Liu J.Z."/>
            <person name="Shao H.Z."/>
            <person name="Wang X."/>
            <person name="Wang C.C."/>
            <person name="Yang T.C."/>
            <person name="Huo Q.B."/>
            <person name="Li W."/>
            <person name="Chen H.Y."/>
            <person name="Chen S.E."/>
            <person name="Zhou L.G."/>
            <person name="Ni X.B."/>
            <person name="Tian J.H."/>
            <person name="Sheng Y."/>
            <person name="Liu T."/>
            <person name="Pan Y.S."/>
            <person name="Xia L.Y."/>
            <person name="Li J."/>
            <person name="Zhao F."/>
            <person name="Cao W.C."/>
        </authorList>
    </citation>
    <scope>NUCLEOTIDE SEQUENCE [LARGE SCALE GENOMIC DNA]</scope>
    <source>
        <strain evidence="1">Iper-2018</strain>
    </source>
</reference>
<dbReference type="EMBL" id="JABSTQ010010094">
    <property type="protein sequence ID" value="KAG0423499.1"/>
    <property type="molecule type" value="Genomic_DNA"/>
</dbReference>
<gene>
    <name evidence="1" type="ORF">HPB47_000729</name>
</gene>
<accession>A0AC60PSG8</accession>
<evidence type="ECO:0000313" key="2">
    <source>
        <dbReference type="Proteomes" id="UP000805193"/>
    </source>
</evidence>
<protein>
    <submittedName>
        <fullName evidence="1">Uncharacterized protein</fullName>
    </submittedName>
</protein>
<proteinExistence type="predicted"/>
<organism evidence="1 2">
    <name type="scientific">Ixodes persulcatus</name>
    <name type="common">Taiga tick</name>
    <dbReference type="NCBI Taxonomy" id="34615"/>
    <lineage>
        <taxon>Eukaryota</taxon>
        <taxon>Metazoa</taxon>
        <taxon>Ecdysozoa</taxon>
        <taxon>Arthropoda</taxon>
        <taxon>Chelicerata</taxon>
        <taxon>Arachnida</taxon>
        <taxon>Acari</taxon>
        <taxon>Parasitiformes</taxon>
        <taxon>Ixodida</taxon>
        <taxon>Ixodoidea</taxon>
        <taxon>Ixodidae</taxon>
        <taxon>Ixodinae</taxon>
        <taxon>Ixodes</taxon>
    </lineage>
</organism>
<name>A0AC60PSG8_IXOPE</name>
<dbReference type="Proteomes" id="UP000805193">
    <property type="component" value="Unassembled WGS sequence"/>
</dbReference>
<keyword evidence="2" id="KW-1185">Reference proteome</keyword>